<organism evidence="4 5">
    <name type="scientific">Funneliformis geosporum</name>
    <dbReference type="NCBI Taxonomy" id="1117311"/>
    <lineage>
        <taxon>Eukaryota</taxon>
        <taxon>Fungi</taxon>
        <taxon>Fungi incertae sedis</taxon>
        <taxon>Mucoromycota</taxon>
        <taxon>Glomeromycotina</taxon>
        <taxon>Glomeromycetes</taxon>
        <taxon>Glomerales</taxon>
        <taxon>Glomeraceae</taxon>
        <taxon>Funneliformis</taxon>
    </lineage>
</organism>
<name>A0A9W4SF80_9GLOM</name>
<feature type="compositionally biased region" description="Basic and acidic residues" evidence="3">
    <location>
        <begin position="218"/>
        <end position="227"/>
    </location>
</feature>
<gene>
    <name evidence="4" type="ORF">FWILDA_LOCUS2791</name>
</gene>
<keyword evidence="5" id="KW-1185">Reference proteome</keyword>
<dbReference type="CDD" id="cd22908">
    <property type="entry name" value="HFD_NFYC-like"/>
    <property type="match status" value="1"/>
</dbReference>
<feature type="compositionally biased region" description="Polar residues" evidence="3">
    <location>
        <begin position="241"/>
        <end position="250"/>
    </location>
</feature>
<sequence>MADPNAHIHHHLNQQQRVAQQQLVSGPGVPHLIIDPQTQVALAAAPTPMHSQHQFQPQHYTVLDNFWQQQIQEIRHGVHDFKVHQLPLARIKKVMKTDEEVKVEELLHHAEECKRRTLQRSDIANAIKKVDMFDFLIDIVPREEKVSVKNDKMDYQEHQSQYAYGLGMPQSGHQFNPSPSMPVDHKIIVDPMAALHEQQQHLQHMQYMQRLEPQHQQVLHDHSEHQQHQHPPTLLPPLTVAGQQVPSYRAQNRPPYASVPTDVSAGPSVRQVTTEQSYHPPYYHHQPSIQHFQETHHRQQQQAPSQHQLHRQSDHNPVQVKYEFESTAARPVDWFSQPSTQLTNNGHTHGQSGYSQGSSHVSSSHGYGQPLSQSSHDYNHESTSMHLARHDESYVRGGGVQRN</sequence>
<dbReference type="Gene3D" id="1.10.20.10">
    <property type="entry name" value="Histone, subunit A"/>
    <property type="match status" value="2"/>
</dbReference>
<dbReference type="InterPro" id="IPR009072">
    <property type="entry name" value="Histone-fold"/>
</dbReference>
<evidence type="ECO:0000313" key="4">
    <source>
        <dbReference type="EMBL" id="CAI2166875.1"/>
    </source>
</evidence>
<dbReference type="SUPFAM" id="SSF47113">
    <property type="entry name" value="Histone-fold"/>
    <property type="match status" value="1"/>
</dbReference>
<evidence type="ECO:0000256" key="1">
    <source>
        <dbReference type="ARBA" id="ARBA00004123"/>
    </source>
</evidence>
<reference evidence="4" key="1">
    <citation type="submission" date="2022-08" db="EMBL/GenBank/DDBJ databases">
        <authorList>
            <person name="Kallberg Y."/>
            <person name="Tangrot J."/>
            <person name="Rosling A."/>
        </authorList>
    </citation>
    <scope>NUCLEOTIDE SEQUENCE</scope>
    <source>
        <strain evidence="4">Wild A</strain>
    </source>
</reference>
<proteinExistence type="predicted"/>
<dbReference type="AlphaFoldDB" id="A0A9W4SF80"/>
<feature type="compositionally biased region" description="Polar residues" evidence="3">
    <location>
        <begin position="370"/>
        <end position="385"/>
    </location>
</feature>
<feature type="compositionally biased region" description="Polar residues" evidence="3">
    <location>
        <begin position="336"/>
        <end position="345"/>
    </location>
</feature>
<dbReference type="EMBL" id="CAMKVN010000341">
    <property type="protein sequence ID" value="CAI2166875.1"/>
    <property type="molecule type" value="Genomic_DNA"/>
</dbReference>
<feature type="compositionally biased region" description="Low complexity" evidence="3">
    <location>
        <begin position="346"/>
        <end position="369"/>
    </location>
</feature>
<feature type="region of interest" description="Disordered" evidence="3">
    <location>
        <begin position="215"/>
        <end position="274"/>
    </location>
</feature>
<comment type="caution">
    <text evidence="4">The sequence shown here is derived from an EMBL/GenBank/DDBJ whole genome shotgun (WGS) entry which is preliminary data.</text>
</comment>
<evidence type="ECO:0000313" key="5">
    <source>
        <dbReference type="Proteomes" id="UP001153678"/>
    </source>
</evidence>
<comment type="subcellular location">
    <subcellularLocation>
        <location evidence="1">Nucleus</location>
    </subcellularLocation>
</comment>
<feature type="region of interest" description="Disordered" evidence="3">
    <location>
        <begin position="290"/>
        <end position="315"/>
    </location>
</feature>
<dbReference type="GO" id="GO:0005634">
    <property type="term" value="C:nucleus"/>
    <property type="evidence" value="ECO:0007669"/>
    <property type="project" value="UniProtKB-SubCell"/>
</dbReference>
<feature type="region of interest" description="Disordered" evidence="3">
    <location>
        <begin position="331"/>
        <end position="403"/>
    </location>
</feature>
<feature type="compositionally biased region" description="Low complexity" evidence="3">
    <location>
        <begin position="229"/>
        <end position="239"/>
    </location>
</feature>
<dbReference type="Proteomes" id="UP001153678">
    <property type="component" value="Unassembled WGS sequence"/>
</dbReference>
<evidence type="ECO:0000256" key="3">
    <source>
        <dbReference type="SAM" id="MobiDB-lite"/>
    </source>
</evidence>
<protein>
    <submittedName>
        <fullName evidence="4">9342_t:CDS:1</fullName>
    </submittedName>
</protein>
<dbReference type="OrthoDB" id="1272441at2759"/>
<accession>A0A9W4SF80</accession>
<dbReference type="InterPro" id="IPR050568">
    <property type="entry name" value="Transcr_DNA_Rep_Reg"/>
</dbReference>
<evidence type="ECO:0000256" key="2">
    <source>
        <dbReference type="ARBA" id="ARBA00023242"/>
    </source>
</evidence>
<dbReference type="PANTHER" id="PTHR10252">
    <property type="entry name" value="HISTONE-LIKE TRANSCRIPTION FACTOR CCAAT-RELATED"/>
    <property type="match status" value="1"/>
</dbReference>
<keyword evidence="2" id="KW-0539">Nucleus</keyword>
<dbReference type="GO" id="GO:0046982">
    <property type="term" value="F:protein heterodimerization activity"/>
    <property type="evidence" value="ECO:0007669"/>
    <property type="project" value="InterPro"/>
</dbReference>